<dbReference type="AlphaFoldDB" id="A0A2J6PX71"/>
<organism evidence="1 2">
    <name type="scientific">Hyaloscypha hepaticicola</name>
    <dbReference type="NCBI Taxonomy" id="2082293"/>
    <lineage>
        <taxon>Eukaryota</taxon>
        <taxon>Fungi</taxon>
        <taxon>Dikarya</taxon>
        <taxon>Ascomycota</taxon>
        <taxon>Pezizomycotina</taxon>
        <taxon>Leotiomycetes</taxon>
        <taxon>Helotiales</taxon>
        <taxon>Hyaloscyphaceae</taxon>
        <taxon>Hyaloscypha</taxon>
    </lineage>
</organism>
<dbReference type="EMBL" id="KZ613493">
    <property type="protein sequence ID" value="PMD18633.1"/>
    <property type="molecule type" value="Genomic_DNA"/>
</dbReference>
<proteinExistence type="predicted"/>
<protein>
    <submittedName>
        <fullName evidence="1">Uncharacterized protein</fullName>
    </submittedName>
</protein>
<evidence type="ECO:0000313" key="1">
    <source>
        <dbReference type="EMBL" id="PMD18633.1"/>
    </source>
</evidence>
<sequence length="87" mass="10317">MAASAPPFDFDHKKGDEIPTKHTSKEAICQLHWLGKVLKLQLQERCKLGGTTIDRILAYDAPERRWPRWKLWCWRNRTRFHRIGSMS</sequence>
<keyword evidence="2" id="KW-1185">Reference proteome</keyword>
<accession>A0A2J6PX71</accession>
<gene>
    <name evidence="1" type="ORF">NA56DRAFT_241876</name>
</gene>
<name>A0A2J6PX71_9HELO</name>
<evidence type="ECO:0000313" key="2">
    <source>
        <dbReference type="Proteomes" id="UP000235672"/>
    </source>
</evidence>
<reference evidence="1 2" key="1">
    <citation type="submission" date="2016-05" db="EMBL/GenBank/DDBJ databases">
        <title>A degradative enzymes factory behind the ericoid mycorrhizal symbiosis.</title>
        <authorList>
            <consortium name="DOE Joint Genome Institute"/>
            <person name="Martino E."/>
            <person name="Morin E."/>
            <person name="Grelet G."/>
            <person name="Kuo A."/>
            <person name="Kohler A."/>
            <person name="Daghino S."/>
            <person name="Barry K."/>
            <person name="Choi C."/>
            <person name="Cichocki N."/>
            <person name="Clum A."/>
            <person name="Copeland A."/>
            <person name="Hainaut M."/>
            <person name="Haridas S."/>
            <person name="Labutti K."/>
            <person name="Lindquist E."/>
            <person name="Lipzen A."/>
            <person name="Khouja H.-R."/>
            <person name="Murat C."/>
            <person name="Ohm R."/>
            <person name="Olson A."/>
            <person name="Spatafora J."/>
            <person name="Veneault-Fourrey C."/>
            <person name="Henrissat B."/>
            <person name="Grigoriev I."/>
            <person name="Martin F."/>
            <person name="Perotto S."/>
        </authorList>
    </citation>
    <scope>NUCLEOTIDE SEQUENCE [LARGE SCALE GENOMIC DNA]</scope>
    <source>
        <strain evidence="1 2">UAMH 7357</strain>
    </source>
</reference>
<dbReference type="Proteomes" id="UP000235672">
    <property type="component" value="Unassembled WGS sequence"/>
</dbReference>